<evidence type="ECO:0000313" key="1">
    <source>
        <dbReference type="EMBL" id="MDT0344904.1"/>
    </source>
</evidence>
<protein>
    <submittedName>
        <fullName evidence="1">DUF885 domain-containing protein</fullName>
    </submittedName>
</protein>
<dbReference type="PANTHER" id="PTHR33361:SF2">
    <property type="entry name" value="DUF885 DOMAIN-CONTAINING PROTEIN"/>
    <property type="match status" value="1"/>
</dbReference>
<keyword evidence="2" id="KW-1185">Reference proteome</keyword>
<reference evidence="2" key="1">
    <citation type="submission" date="2023-07" db="EMBL/GenBank/DDBJ databases">
        <title>30 novel species of actinomycetes from the DSMZ collection.</title>
        <authorList>
            <person name="Nouioui I."/>
        </authorList>
    </citation>
    <scope>NUCLEOTIDE SEQUENCE [LARGE SCALE GENOMIC DNA]</scope>
    <source>
        <strain evidence="2">DSM 44938</strain>
    </source>
</reference>
<dbReference type="InterPro" id="IPR010281">
    <property type="entry name" value="DUF885"/>
</dbReference>
<comment type="caution">
    <text evidence="1">The sequence shown here is derived from an EMBL/GenBank/DDBJ whole genome shotgun (WGS) entry which is preliminary data.</text>
</comment>
<evidence type="ECO:0000313" key="2">
    <source>
        <dbReference type="Proteomes" id="UP001183246"/>
    </source>
</evidence>
<dbReference type="Pfam" id="PF05960">
    <property type="entry name" value="DUF885"/>
    <property type="match status" value="1"/>
</dbReference>
<sequence length="560" mass="60164">MHQSGPRAIADAHVETLADLDPQVATELGIRPGSGDLPDYSPDGHAALAAAHRAALAELTAAESHAPSATLSPAERRAARLLRERLTAELARHEAGEPLRDVSNLFSPVHRIRAMLLMMPTGTPEDWAVVARRLRNVPGALDGYRRSLATGLARGLPAAPRQAATLAEQIGELLAADWYGTFAAGGPVELRAELAAAADSAAAALDALRGYLRDSYLPAVAGTPDAVGPDRYLLGARRWTGADLDLADACAYGWSEFHRLAREMREAAAEILPGEPVLAVLRHLDEHGEAIEGVEQVRDWLQELMDEAIRELDGTHLDLAEPVRRVESMIAPPGTAAAPYYTRPSLDFARPGRTWLPTRGATRFPVWPLVSTWYHEGVPGHHLQLAQWVLVQDELSRFQVSVGSVSATTEGWALYAERLMDELGFFTDPARRLGHLSGQMARAVRVIIDIGMHTGQRIPAGEGFHPGEVWTPGLAAEFFAEHTGMSEGHTASEIVRYLGIPGQAISYKLGERAWLAGRAAARSAAGGAFDLKSWHMAALSLGSLGLTDLADELAALGTGR</sequence>
<proteinExistence type="predicted"/>
<dbReference type="Proteomes" id="UP001183246">
    <property type="component" value="Unassembled WGS sequence"/>
</dbReference>
<dbReference type="EMBL" id="JAVREL010000012">
    <property type="protein sequence ID" value="MDT0344904.1"/>
    <property type="molecule type" value="Genomic_DNA"/>
</dbReference>
<gene>
    <name evidence="1" type="ORF">RM590_20135</name>
</gene>
<dbReference type="PANTHER" id="PTHR33361">
    <property type="entry name" value="GLR0591 PROTEIN"/>
    <property type="match status" value="1"/>
</dbReference>
<dbReference type="RefSeq" id="WP_311706039.1">
    <property type="nucleotide sequence ID" value="NZ_JAVREL010000012.1"/>
</dbReference>
<name>A0ABU2MWG5_9ACTN</name>
<accession>A0ABU2MWG5</accession>
<organism evidence="1 2">
    <name type="scientific">Streptomyces litchfieldiae</name>
    <dbReference type="NCBI Taxonomy" id="3075543"/>
    <lineage>
        <taxon>Bacteria</taxon>
        <taxon>Bacillati</taxon>
        <taxon>Actinomycetota</taxon>
        <taxon>Actinomycetes</taxon>
        <taxon>Kitasatosporales</taxon>
        <taxon>Streptomycetaceae</taxon>
        <taxon>Streptomyces</taxon>
    </lineage>
</organism>